<dbReference type="Gene3D" id="2.30.30.30">
    <property type="match status" value="1"/>
</dbReference>
<feature type="transmembrane region" description="Helical" evidence="4">
    <location>
        <begin position="268"/>
        <end position="290"/>
    </location>
</feature>
<keyword evidence="4" id="KW-0812">Transmembrane</keyword>
<evidence type="ECO:0000256" key="3">
    <source>
        <dbReference type="ARBA" id="ARBA00023071"/>
    </source>
</evidence>
<dbReference type="Pfam" id="PF07690">
    <property type="entry name" value="MFS_1"/>
    <property type="match status" value="1"/>
</dbReference>
<keyword evidence="4" id="KW-0472">Membrane</keyword>
<dbReference type="FunFam" id="2.30.30.30:FF:000080">
    <property type="entry name" value="Eukaryotic translation initiation factor 5A"/>
    <property type="match status" value="1"/>
</dbReference>
<evidence type="ECO:0000313" key="7">
    <source>
        <dbReference type="Proteomes" id="UP001162131"/>
    </source>
</evidence>
<dbReference type="SMART" id="SM01376">
    <property type="entry name" value="eIF-5a"/>
    <property type="match status" value="1"/>
</dbReference>
<feature type="transmembrane region" description="Helical" evidence="4">
    <location>
        <begin position="43"/>
        <end position="61"/>
    </location>
</feature>
<evidence type="ECO:0000256" key="2">
    <source>
        <dbReference type="ARBA" id="ARBA00022917"/>
    </source>
</evidence>
<dbReference type="GO" id="GO:0003723">
    <property type="term" value="F:RNA binding"/>
    <property type="evidence" value="ECO:0007669"/>
    <property type="project" value="InterPro"/>
</dbReference>
<comment type="caution">
    <text evidence="6">The sequence shown here is derived from an EMBL/GenBank/DDBJ whole genome shotgun (WGS) entry which is preliminary data.</text>
</comment>
<dbReference type="Pfam" id="PF21485">
    <property type="entry name" value="IF5A-like_N"/>
    <property type="match status" value="1"/>
</dbReference>
<dbReference type="GO" id="GO:0045905">
    <property type="term" value="P:positive regulation of translational termination"/>
    <property type="evidence" value="ECO:0007669"/>
    <property type="project" value="InterPro"/>
</dbReference>
<dbReference type="InterPro" id="IPR048670">
    <property type="entry name" value="IF5A-like_N"/>
</dbReference>
<dbReference type="CDD" id="cd04468">
    <property type="entry name" value="S1_eIF5A"/>
    <property type="match status" value="1"/>
</dbReference>
<dbReference type="InterPro" id="IPR001884">
    <property type="entry name" value="IF5A-like"/>
</dbReference>
<name>A0AAU9IAZ4_9CILI</name>
<keyword evidence="7" id="KW-1185">Reference proteome</keyword>
<accession>A0AAU9IAZ4</accession>
<gene>
    <name evidence="6" type="ORF">BSTOLATCC_MIC1423</name>
</gene>
<sequence>MVFGFIWTMLVNPGNDSPHSSHNKNTRTSYFGSNVYDKVPASLRWMSLMYFLVATIGALLVRSKSKEKKKAKSTQKISSIVQQKEFWLMFFNFYFLFAPYSFIFTNCKSIGLTKIKNDHFFAYLGSAGFFSACIARLIWGYLVDKYGWRKIALFSCIIQTLVCASIYYVIEFEELYAIWVLVEFIFGSGTYLILMMGCSALYPKDDWVVSYCGIGMTLIVATLYGIQLSITPIIGYGFTFIILVICVINSFVLTYLTPNAAPNEKQDVFLISLTYQLLKIFLLLNQQFVWCVMPSFIIPCFTPKKARFFISLPNLLNLINYHINIMEHEETVETSASGASETYPSQVGSVKKGGYCVLRGHPVKVMEIATAKVGKHGSAKAKITGIDVFTGNKYEEIHPTAHNIDIPNITRIDYTLCDIARDGFVSLMDEEGNTKEDLRLPDDEEGAKIRSLFEAGQTVSVTVMKAMGQERIMAGKEI</sequence>
<feature type="transmembrane region" description="Helical" evidence="4">
    <location>
        <begin position="233"/>
        <end position="256"/>
    </location>
</feature>
<dbReference type="GO" id="GO:0003746">
    <property type="term" value="F:translation elongation factor activity"/>
    <property type="evidence" value="ECO:0007669"/>
    <property type="project" value="InterPro"/>
</dbReference>
<dbReference type="SUPFAM" id="SSF50249">
    <property type="entry name" value="Nucleic acid-binding proteins"/>
    <property type="match status" value="1"/>
</dbReference>
<dbReference type="Proteomes" id="UP001162131">
    <property type="component" value="Unassembled WGS sequence"/>
</dbReference>
<dbReference type="GO" id="GO:0045901">
    <property type="term" value="P:positive regulation of translational elongation"/>
    <property type="evidence" value="ECO:0007669"/>
    <property type="project" value="InterPro"/>
</dbReference>
<feature type="transmembrane region" description="Helical" evidence="4">
    <location>
        <begin position="176"/>
        <end position="196"/>
    </location>
</feature>
<feature type="transmembrane region" description="Helical" evidence="4">
    <location>
        <begin position="208"/>
        <end position="227"/>
    </location>
</feature>
<keyword evidence="2" id="KW-0648">Protein biosynthesis</keyword>
<reference evidence="6" key="1">
    <citation type="submission" date="2021-09" db="EMBL/GenBank/DDBJ databases">
        <authorList>
            <consortium name="AG Swart"/>
            <person name="Singh M."/>
            <person name="Singh A."/>
            <person name="Seah K."/>
            <person name="Emmerich C."/>
        </authorList>
    </citation>
    <scope>NUCLEOTIDE SEQUENCE</scope>
    <source>
        <strain evidence="6">ATCC30299</strain>
    </source>
</reference>
<feature type="domain" description="Translation initiation factor 5A C-terminal" evidence="5">
    <location>
        <begin position="408"/>
        <end position="476"/>
    </location>
</feature>
<dbReference type="InterPro" id="IPR011701">
    <property type="entry name" value="MFS"/>
</dbReference>
<dbReference type="Pfam" id="PF01287">
    <property type="entry name" value="eIF-5a"/>
    <property type="match status" value="1"/>
</dbReference>
<keyword evidence="4" id="KW-1133">Transmembrane helix</keyword>
<dbReference type="AlphaFoldDB" id="A0AAU9IAZ4"/>
<feature type="transmembrane region" description="Helical" evidence="4">
    <location>
        <begin position="86"/>
        <end position="105"/>
    </location>
</feature>
<evidence type="ECO:0000259" key="5">
    <source>
        <dbReference type="SMART" id="SM01376"/>
    </source>
</evidence>
<evidence type="ECO:0000313" key="6">
    <source>
        <dbReference type="EMBL" id="CAG9310581.1"/>
    </source>
</evidence>
<dbReference type="NCBIfam" id="TIGR00037">
    <property type="entry name" value="eIF_5A"/>
    <property type="match status" value="1"/>
</dbReference>
<dbReference type="SUPFAM" id="SSF103473">
    <property type="entry name" value="MFS general substrate transporter"/>
    <property type="match status" value="1"/>
</dbReference>
<evidence type="ECO:0000256" key="1">
    <source>
        <dbReference type="ARBA" id="ARBA00006016"/>
    </source>
</evidence>
<dbReference type="GO" id="GO:0043022">
    <property type="term" value="F:ribosome binding"/>
    <property type="evidence" value="ECO:0007669"/>
    <property type="project" value="InterPro"/>
</dbReference>
<evidence type="ECO:0000256" key="4">
    <source>
        <dbReference type="SAM" id="Phobius"/>
    </source>
</evidence>
<feature type="transmembrane region" description="Helical" evidence="4">
    <location>
        <begin position="120"/>
        <end position="139"/>
    </location>
</feature>
<comment type="similarity">
    <text evidence="1">Belongs to the eIF-5A family.</text>
</comment>
<dbReference type="InterPro" id="IPR036259">
    <property type="entry name" value="MFS_trans_sf"/>
</dbReference>
<dbReference type="InterPro" id="IPR014722">
    <property type="entry name" value="Rib_uL2_dom2"/>
</dbReference>
<organism evidence="6 7">
    <name type="scientific">Blepharisma stoltei</name>
    <dbReference type="NCBI Taxonomy" id="1481888"/>
    <lineage>
        <taxon>Eukaryota</taxon>
        <taxon>Sar</taxon>
        <taxon>Alveolata</taxon>
        <taxon>Ciliophora</taxon>
        <taxon>Postciliodesmatophora</taxon>
        <taxon>Heterotrichea</taxon>
        <taxon>Heterotrichida</taxon>
        <taxon>Blepharismidae</taxon>
        <taxon>Blepharisma</taxon>
    </lineage>
</organism>
<dbReference type="FunFam" id="2.40.50.140:FF:000034">
    <property type="entry name" value="Eukaryotic translation initiation factor 5A"/>
    <property type="match status" value="1"/>
</dbReference>
<proteinExistence type="inferred from homology"/>
<feature type="transmembrane region" description="Helical" evidence="4">
    <location>
        <begin position="151"/>
        <end position="170"/>
    </location>
</feature>
<dbReference type="Gene3D" id="1.20.1250.20">
    <property type="entry name" value="MFS general substrate transporter like domains"/>
    <property type="match status" value="1"/>
</dbReference>
<dbReference type="EMBL" id="CAJZBQ010000002">
    <property type="protein sequence ID" value="CAG9310581.1"/>
    <property type="molecule type" value="Genomic_DNA"/>
</dbReference>
<dbReference type="Gene3D" id="2.40.50.140">
    <property type="entry name" value="Nucleic acid-binding proteins"/>
    <property type="match status" value="1"/>
</dbReference>
<keyword evidence="3" id="KW-0385">Hypusine</keyword>
<dbReference type="PANTHER" id="PTHR11673">
    <property type="entry name" value="TRANSLATION INITIATION FACTOR 5A FAMILY MEMBER"/>
    <property type="match status" value="1"/>
</dbReference>
<dbReference type="InterPro" id="IPR008991">
    <property type="entry name" value="Translation_prot_SH3-like_sf"/>
</dbReference>
<protein>
    <recommendedName>
        <fullName evidence="5">Translation initiation factor 5A C-terminal domain-containing protein</fullName>
    </recommendedName>
</protein>
<dbReference type="InterPro" id="IPR020189">
    <property type="entry name" value="IF5A_C"/>
</dbReference>
<dbReference type="GO" id="GO:0022857">
    <property type="term" value="F:transmembrane transporter activity"/>
    <property type="evidence" value="ECO:0007669"/>
    <property type="project" value="InterPro"/>
</dbReference>
<dbReference type="SUPFAM" id="SSF50104">
    <property type="entry name" value="Translation proteins SH3-like domain"/>
    <property type="match status" value="1"/>
</dbReference>
<dbReference type="InterPro" id="IPR012340">
    <property type="entry name" value="NA-bd_OB-fold"/>
</dbReference>